<evidence type="ECO:0000313" key="3">
    <source>
        <dbReference type="Proteomes" id="UP000716446"/>
    </source>
</evidence>
<gene>
    <name evidence="2" type="ORF">AWRI4619_LOCUS1086</name>
</gene>
<feature type="transmembrane region" description="Helical" evidence="1">
    <location>
        <begin position="511"/>
        <end position="529"/>
    </location>
</feature>
<organism evidence="2 3">
    <name type="scientific">Aureobasidium vineae</name>
    <dbReference type="NCBI Taxonomy" id="2773715"/>
    <lineage>
        <taxon>Eukaryota</taxon>
        <taxon>Fungi</taxon>
        <taxon>Dikarya</taxon>
        <taxon>Ascomycota</taxon>
        <taxon>Pezizomycotina</taxon>
        <taxon>Dothideomycetes</taxon>
        <taxon>Dothideomycetidae</taxon>
        <taxon>Dothideales</taxon>
        <taxon>Saccotheciaceae</taxon>
        <taxon>Aureobasidium</taxon>
    </lineage>
</organism>
<dbReference type="InterPro" id="IPR007246">
    <property type="entry name" value="Gaa1"/>
</dbReference>
<feature type="transmembrane region" description="Helical" evidence="1">
    <location>
        <begin position="434"/>
        <end position="456"/>
    </location>
</feature>
<dbReference type="PIRSF" id="PIRSF036762">
    <property type="entry name" value="GAA1"/>
    <property type="match status" value="1"/>
</dbReference>
<dbReference type="GO" id="GO:0016255">
    <property type="term" value="P:attachment of GPI anchor to protein"/>
    <property type="evidence" value="ECO:0007669"/>
    <property type="project" value="TreeGrafter"/>
</dbReference>
<comment type="caution">
    <text evidence="2">The sequence shown here is derived from an EMBL/GenBank/DDBJ whole genome shotgun (WGS) entry which is preliminary data.</text>
</comment>
<keyword evidence="1" id="KW-1133">Transmembrane helix</keyword>
<evidence type="ECO:0000256" key="1">
    <source>
        <dbReference type="SAM" id="Phobius"/>
    </source>
</evidence>
<dbReference type="Pfam" id="PF04114">
    <property type="entry name" value="Gaa1"/>
    <property type="match status" value="1"/>
</dbReference>
<keyword evidence="1" id="KW-0472">Membrane</keyword>
<dbReference type="AlphaFoldDB" id="A0A9N8P5P1"/>
<dbReference type="EMBL" id="CAIJEN010000001">
    <property type="protein sequence ID" value="CAD0082519.1"/>
    <property type="molecule type" value="Genomic_DNA"/>
</dbReference>
<feature type="transmembrane region" description="Helical" evidence="1">
    <location>
        <begin position="364"/>
        <end position="387"/>
    </location>
</feature>
<evidence type="ECO:0008006" key="4">
    <source>
        <dbReference type="Google" id="ProtNLM"/>
    </source>
</evidence>
<name>A0A9N8P5P1_9PEZI</name>
<dbReference type="Proteomes" id="UP000716446">
    <property type="component" value="Unassembled WGS sequence"/>
</dbReference>
<reference evidence="2" key="1">
    <citation type="submission" date="2020-06" db="EMBL/GenBank/DDBJ databases">
        <authorList>
            <person name="Onetto C."/>
        </authorList>
    </citation>
    <scope>NUCLEOTIDE SEQUENCE</scope>
</reference>
<dbReference type="PANTHER" id="PTHR13304">
    <property type="entry name" value="GLYCOSYLPHOSPHATIDYLINOSITOL ANCHOR ATTACHMENT 1 PROTEIN"/>
    <property type="match status" value="1"/>
</dbReference>
<dbReference type="Gene3D" id="3.40.630.10">
    <property type="entry name" value="Zn peptidases"/>
    <property type="match status" value="1"/>
</dbReference>
<feature type="transmembrane region" description="Helical" evidence="1">
    <location>
        <begin position="24"/>
        <end position="41"/>
    </location>
</feature>
<protein>
    <recommendedName>
        <fullName evidence="4">Glycosylphosphatidylinositol:protein transamidase, GAA1 component</fullName>
    </recommendedName>
</protein>
<accession>A0A9N8P5P1</accession>
<sequence>MAALLSGLLSLRHSRRLARIPPYLSLLCIVIGVAWLLLLPLDEYSRRTYVSENAILPGQVHTYFGGSEHNVFRAYRQEVAEMDQLSSEDRSQKLYHLLGANGLKPDIQNYSYDVSGQNKTGQNVYALLQGPRADATEAMVLIAAWRNMDDKINYSGVALLLTLARYFKRWSIWSKDIIVLIPSDSTYGPHAWVDAYHDTHDTTAVQALNIKAGALQAAIAIDYPAGPWGHRFDKLHVVYDGINGQLPNLDLVNTAVNIAQGQLGITCTIQRMWDHKDSYRERLDTMLRGMMNQAVGHASGPHSVFMPYHVDAITLQTVGDGWHDEVSLGRTVESLFRSVNNLLEHLHQSFFFYLLMQANRFVSIGTYLPSAMLIAVNFTITCILLWVQSGRPERQSPNPASPKSEKKPEMTLVKEGENVALVPSADLEVVERDLFSPLAIVLGVHALGLVPFYILNQIPEKTFTLIQCFSLLLLGAALSTLATLNFSQALFVGLLASPLSFVRPFSPPKTWPIAVKVVLGVLAVMIMVATSPPAALHVLGLVAGKGFDEVIAAAAWAWRVERVWTGVTVWVLWWPAWD</sequence>
<proteinExistence type="predicted"/>
<keyword evidence="3" id="KW-1185">Reference proteome</keyword>
<keyword evidence="1" id="KW-0812">Transmembrane</keyword>
<dbReference type="PANTHER" id="PTHR13304:SF0">
    <property type="entry name" value="GLYCOSYLPHOSPHATIDYLINOSITOL ANCHOR ATTACHMENT 1 PROTEIN"/>
    <property type="match status" value="1"/>
</dbReference>
<feature type="transmembrane region" description="Helical" evidence="1">
    <location>
        <begin position="468"/>
        <end position="491"/>
    </location>
</feature>
<dbReference type="SUPFAM" id="SSF53187">
    <property type="entry name" value="Zn-dependent exopeptidases"/>
    <property type="match status" value="1"/>
</dbReference>
<evidence type="ECO:0000313" key="2">
    <source>
        <dbReference type="EMBL" id="CAD0082519.1"/>
    </source>
</evidence>
<dbReference type="GO" id="GO:0042765">
    <property type="term" value="C:GPI-anchor transamidase complex"/>
    <property type="evidence" value="ECO:0007669"/>
    <property type="project" value="InterPro"/>
</dbReference>